<dbReference type="AlphaFoldDB" id="A0A8H7QKB6"/>
<dbReference type="OrthoDB" id="2302682at2759"/>
<name>A0A8H7QKB6_9FUNG</name>
<organism evidence="1 2">
    <name type="scientific">Mucor saturninus</name>
    <dbReference type="NCBI Taxonomy" id="64648"/>
    <lineage>
        <taxon>Eukaryota</taxon>
        <taxon>Fungi</taxon>
        <taxon>Fungi incertae sedis</taxon>
        <taxon>Mucoromycota</taxon>
        <taxon>Mucoromycotina</taxon>
        <taxon>Mucoromycetes</taxon>
        <taxon>Mucorales</taxon>
        <taxon>Mucorineae</taxon>
        <taxon>Mucoraceae</taxon>
        <taxon>Mucor</taxon>
    </lineage>
</organism>
<protein>
    <submittedName>
        <fullName evidence="1">Uncharacterized protein</fullName>
    </submittedName>
</protein>
<proteinExistence type="predicted"/>
<sequence>MMVSVVSFSQFLADVRGAADSEDRFDRLFTGRGRLCRHVDGELIVDLNTEPIEELEICGIDVDAFITHCLRNVPLLPDDRVRFHLSPPFSTGMTRLDYGTYEHNNTKMAVKNYHHTLLFTMEGQCHLDIHIVFPNMNELGVEMNNDATVLDSVYQAKFVNELFLPAVKVCKKRAFSSYNRCGGSYEQSAARGVFNPLATFLQTEELPDIIELMRDMVREKESLAIFRHFRFVLSAFGFKAPLREVTYRSVLSKMIDWSNLSPVHVRVDIALNFFAVSAVENRPIISFLKEEFCSAAGKLFGGEGTTAESHGMCLGRFGGMSALL</sequence>
<dbReference type="EMBL" id="JAEPRD010000249">
    <property type="protein sequence ID" value="KAG2193096.1"/>
    <property type="molecule type" value="Genomic_DNA"/>
</dbReference>
<reference evidence="1" key="1">
    <citation type="submission" date="2020-12" db="EMBL/GenBank/DDBJ databases">
        <title>Metabolic potential, ecology and presence of endohyphal bacteria is reflected in genomic diversity of Mucoromycotina.</title>
        <authorList>
            <person name="Muszewska A."/>
            <person name="Okrasinska A."/>
            <person name="Steczkiewicz K."/>
            <person name="Drgas O."/>
            <person name="Orlowska M."/>
            <person name="Perlinska-Lenart U."/>
            <person name="Aleksandrzak-Piekarczyk T."/>
            <person name="Szatraj K."/>
            <person name="Zielenkiewicz U."/>
            <person name="Pilsyk S."/>
            <person name="Malc E."/>
            <person name="Mieczkowski P."/>
            <person name="Kruszewska J.S."/>
            <person name="Biernat P."/>
            <person name="Pawlowska J."/>
        </authorList>
    </citation>
    <scope>NUCLEOTIDE SEQUENCE</scope>
    <source>
        <strain evidence="1">WA0000017839</strain>
    </source>
</reference>
<accession>A0A8H7QKB6</accession>
<comment type="caution">
    <text evidence="1">The sequence shown here is derived from an EMBL/GenBank/DDBJ whole genome shotgun (WGS) entry which is preliminary data.</text>
</comment>
<dbReference type="Proteomes" id="UP000603453">
    <property type="component" value="Unassembled WGS sequence"/>
</dbReference>
<keyword evidence="2" id="KW-1185">Reference proteome</keyword>
<gene>
    <name evidence="1" type="ORF">INT47_009227</name>
</gene>
<evidence type="ECO:0000313" key="1">
    <source>
        <dbReference type="EMBL" id="KAG2193096.1"/>
    </source>
</evidence>
<evidence type="ECO:0000313" key="2">
    <source>
        <dbReference type="Proteomes" id="UP000603453"/>
    </source>
</evidence>